<evidence type="ECO:0000256" key="3">
    <source>
        <dbReference type="SAM" id="MobiDB-lite"/>
    </source>
</evidence>
<evidence type="ECO:0000256" key="2">
    <source>
        <dbReference type="ARBA" id="ARBA00023239"/>
    </source>
</evidence>
<evidence type="ECO:0000259" key="4">
    <source>
        <dbReference type="Pfam" id="PF13468"/>
    </source>
</evidence>
<dbReference type="PANTHER" id="PTHR40265">
    <property type="entry name" value="BLL2707 PROTEIN"/>
    <property type="match status" value="1"/>
</dbReference>
<accession>A0A4R0RLE3</accession>
<name>A0A4R0RLE3_9APHY</name>
<comment type="caution">
    <text evidence="5">The sequence shown here is derived from an EMBL/GenBank/DDBJ whole genome shotgun (WGS) entry which is preliminary data.</text>
</comment>
<dbReference type="Pfam" id="PF13468">
    <property type="entry name" value="Glyoxalase_3"/>
    <property type="match status" value="1"/>
</dbReference>
<gene>
    <name evidence="5" type="ORF">EIP91_011651</name>
</gene>
<dbReference type="InterPro" id="IPR008949">
    <property type="entry name" value="Isoprenoid_synthase_dom_sf"/>
</dbReference>
<dbReference type="Gene3D" id="3.10.180.10">
    <property type="entry name" value="2,3-Dihydroxybiphenyl 1,2-Dioxygenase, domain 1"/>
    <property type="match status" value="1"/>
</dbReference>
<dbReference type="SUPFAM" id="SSF48576">
    <property type="entry name" value="Terpenoid synthases"/>
    <property type="match status" value="1"/>
</dbReference>
<dbReference type="AlphaFoldDB" id="A0A4R0RLE3"/>
<proteinExistence type="inferred from homology"/>
<dbReference type="PANTHER" id="PTHR40265:SF1">
    <property type="entry name" value="GLYOXALASE-LIKE DOMAIN-CONTAINING PROTEIN"/>
    <property type="match status" value="1"/>
</dbReference>
<dbReference type="EMBL" id="RWJN01000079">
    <property type="protein sequence ID" value="TCD67982.1"/>
    <property type="molecule type" value="Genomic_DNA"/>
</dbReference>
<comment type="similarity">
    <text evidence="1">Belongs to the trichodiene synthase family.</text>
</comment>
<reference evidence="5 6" key="1">
    <citation type="submission" date="2018-11" db="EMBL/GenBank/DDBJ databases">
        <title>Genome assembly of Steccherinum ochraceum LE-BIN_3174, the white-rot fungus of the Steccherinaceae family (The Residual Polyporoid clade, Polyporales, Basidiomycota).</title>
        <authorList>
            <person name="Fedorova T.V."/>
            <person name="Glazunova O.A."/>
            <person name="Landesman E.O."/>
            <person name="Moiseenko K.V."/>
            <person name="Psurtseva N.V."/>
            <person name="Savinova O.S."/>
            <person name="Shakhova N.V."/>
            <person name="Tyazhelova T.V."/>
            <person name="Vasina D.V."/>
        </authorList>
    </citation>
    <scope>NUCLEOTIDE SEQUENCE [LARGE SCALE GENOMIC DNA]</scope>
    <source>
        <strain evidence="5 6">LE-BIN_3174</strain>
    </source>
</reference>
<dbReference type="Pfam" id="PF06330">
    <property type="entry name" value="TRI5"/>
    <property type="match status" value="1"/>
</dbReference>
<dbReference type="InterPro" id="IPR024652">
    <property type="entry name" value="Trichodiene_synth"/>
</dbReference>
<evidence type="ECO:0000313" key="5">
    <source>
        <dbReference type="EMBL" id="TCD67982.1"/>
    </source>
</evidence>
<evidence type="ECO:0000256" key="1">
    <source>
        <dbReference type="ARBA" id="ARBA00007946"/>
    </source>
</evidence>
<protein>
    <submittedName>
        <fullName evidence="5">Terpene cyclase</fullName>
    </submittedName>
</protein>
<feature type="region of interest" description="Disordered" evidence="3">
    <location>
        <begin position="542"/>
        <end position="564"/>
    </location>
</feature>
<evidence type="ECO:0000313" key="6">
    <source>
        <dbReference type="Proteomes" id="UP000292702"/>
    </source>
</evidence>
<keyword evidence="2" id="KW-0456">Lyase</keyword>
<dbReference type="Proteomes" id="UP000292702">
    <property type="component" value="Unassembled WGS sequence"/>
</dbReference>
<feature type="domain" description="Glyoxalase-like" evidence="4">
    <location>
        <begin position="338"/>
        <end position="531"/>
    </location>
</feature>
<dbReference type="Gene3D" id="1.10.600.10">
    <property type="entry name" value="Farnesyl Diphosphate Synthase"/>
    <property type="match status" value="1"/>
</dbReference>
<sequence>MVGLVKEMSATSLNPVGPRTMGTPQLQDQPVSLRSILLQFFDRIEVSDRFERHDSLDSLATQMFVEATESWNLGVPRKIRMKVATVGLLIGTVAYRHTPIETQVAVAIYTYLGVMCDDDIMPTHVLREFAPRFFDGQQQLHPILDHFVSHLSILRRMFPPWSATTITLNTMEFVNAEMFVREEGGAEVRTTPEAVEYIDFMRWKNGVGEAFVVMIWPQVLFPETRTYIKAVPYAVQFICLDLLSYHKEAKAGETDNYVSLYASAQQKPVLQVLQDLVERMVEQDRCIKAVLGDGNLSDVAVKAKFKHILIDKRIRRPTLAGSEASKAMVNFEPSTRIVDHIVHLTPPGQLQETTKAWQGLGFTVVPGGTHADGLTENALVAFADGAYIELISFTHPLSYYPPNTPTHDARKSHSWASKHPGFIDFAFLGNAGYPSIAAAINARAEKDGSGAKYAGEVPGGRKRPDGQVLQWLISAPIQTKGIEDDVRGRLPFFCGDRTSRDLRVPHEKHETTHPNTSLGISSIRLLASNNDIALLAKQLTTVVGSSPSPPKSSSASGPPLGDTQKHDTYLWQLDSVRFGNVENAVWLKLNAPEDEAEEKWLRERGAGVYKIEVRTESEWNSSGTADGKVPTQSSAQEVVLVCKL</sequence>
<keyword evidence="6" id="KW-1185">Reference proteome</keyword>
<dbReference type="InterPro" id="IPR029068">
    <property type="entry name" value="Glyas_Bleomycin-R_OHBP_Dase"/>
</dbReference>
<dbReference type="GO" id="GO:0016838">
    <property type="term" value="F:carbon-oxygen lyase activity, acting on phosphates"/>
    <property type="evidence" value="ECO:0007669"/>
    <property type="project" value="InterPro"/>
</dbReference>
<organism evidence="5 6">
    <name type="scientific">Steccherinum ochraceum</name>
    <dbReference type="NCBI Taxonomy" id="92696"/>
    <lineage>
        <taxon>Eukaryota</taxon>
        <taxon>Fungi</taxon>
        <taxon>Dikarya</taxon>
        <taxon>Basidiomycota</taxon>
        <taxon>Agaricomycotina</taxon>
        <taxon>Agaricomycetes</taxon>
        <taxon>Polyporales</taxon>
        <taxon>Steccherinaceae</taxon>
        <taxon>Steccherinum</taxon>
    </lineage>
</organism>
<dbReference type="InterPro" id="IPR025870">
    <property type="entry name" value="Glyoxalase-like_dom"/>
</dbReference>
<dbReference type="OrthoDB" id="408973at2759"/>